<name>A0A846LFE8_9ACTN</name>
<feature type="transmembrane region" description="Helical" evidence="6">
    <location>
        <begin position="215"/>
        <end position="237"/>
    </location>
</feature>
<feature type="transmembrane region" description="Helical" evidence="6">
    <location>
        <begin position="176"/>
        <end position="194"/>
    </location>
</feature>
<evidence type="ECO:0000313" key="9">
    <source>
        <dbReference type="Proteomes" id="UP000552836"/>
    </source>
</evidence>
<reference evidence="7" key="4">
    <citation type="submission" date="2024-05" db="EMBL/GenBank/DDBJ databases">
        <authorList>
            <person name="Sun Q."/>
            <person name="Zhou Y."/>
        </authorList>
    </citation>
    <scope>NUCLEOTIDE SEQUENCE</scope>
    <source>
        <strain evidence="7">CGMCC 4.5581</strain>
    </source>
</reference>
<feature type="transmembrane region" description="Helical" evidence="6">
    <location>
        <begin position="154"/>
        <end position="170"/>
    </location>
</feature>
<feature type="transmembrane region" description="Helical" evidence="6">
    <location>
        <begin position="290"/>
        <end position="312"/>
    </location>
</feature>
<evidence type="ECO:0000313" key="8">
    <source>
        <dbReference type="EMBL" id="NIH66337.1"/>
    </source>
</evidence>
<feature type="transmembrane region" description="Helical" evidence="6">
    <location>
        <begin position="49"/>
        <end position="71"/>
    </location>
</feature>
<dbReference type="RefSeq" id="WP_166753938.1">
    <property type="nucleotide sequence ID" value="NZ_BAABJU010000010.1"/>
</dbReference>
<reference evidence="8 9" key="3">
    <citation type="submission" date="2020-02" db="EMBL/GenBank/DDBJ databases">
        <title>Sequencing the genomes of 1000 actinobacteria strains.</title>
        <authorList>
            <person name="Klenk H.-P."/>
        </authorList>
    </citation>
    <scope>NUCLEOTIDE SEQUENCE [LARGE SCALE GENOMIC DNA]</scope>
    <source>
        <strain evidence="8 9">DSM 45201</strain>
    </source>
</reference>
<evidence type="ECO:0000256" key="1">
    <source>
        <dbReference type="ARBA" id="ARBA00004651"/>
    </source>
</evidence>
<comment type="subcellular location">
    <subcellularLocation>
        <location evidence="1">Cell membrane</location>
        <topology evidence="1">Multi-pass membrane protein</topology>
    </subcellularLocation>
</comment>
<keyword evidence="3 6" id="KW-0812">Transmembrane</keyword>
<evidence type="ECO:0000256" key="5">
    <source>
        <dbReference type="ARBA" id="ARBA00023136"/>
    </source>
</evidence>
<comment type="caution">
    <text evidence="8">The sequence shown here is derived from an EMBL/GenBank/DDBJ whole genome shotgun (WGS) entry which is preliminary data.</text>
</comment>
<dbReference type="InterPro" id="IPR002797">
    <property type="entry name" value="Polysacc_synth"/>
</dbReference>
<keyword evidence="4 6" id="KW-1133">Transmembrane helix</keyword>
<dbReference type="PANTHER" id="PTHR30250:SF11">
    <property type="entry name" value="O-ANTIGEN TRANSPORTER-RELATED"/>
    <property type="match status" value="1"/>
</dbReference>
<dbReference type="Proteomes" id="UP000648663">
    <property type="component" value="Unassembled WGS sequence"/>
</dbReference>
<protein>
    <submittedName>
        <fullName evidence="8">O-antigen/teichoic acid export membrane protein</fullName>
    </submittedName>
</protein>
<dbReference type="PANTHER" id="PTHR30250">
    <property type="entry name" value="PST FAMILY PREDICTED COLANIC ACID TRANSPORTER"/>
    <property type="match status" value="1"/>
</dbReference>
<feature type="transmembrane region" description="Helical" evidence="6">
    <location>
        <begin position="80"/>
        <end position="101"/>
    </location>
</feature>
<accession>A0A846LFE8</accession>
<evidence type="ECO:0000256" key="6">
    <source>
        <dbReference type="SAM" id="Phobius"/>
    </source>
</evidence>
<dbReference type="EMBL" id="BMMI01000003">
    <property type="protein sequence ID" value="GGL62844.1"/>
    <property type="molecule type" value="Genomic_DNA"/>
</dbReference>
<dbReference type="PROSITE" id="PS51318">
    <property type="entry name" value="TAT"/>
    <property type="match status" value="1"/>
</dbReference>
<proteinExistence type="predicted"/>
<reference evidence="7" key="1">
    <citation type="journal article" date="2014" name="Int. J. Syst. Evol. Microbiol.">
        <title>Complete genome of a new Firmicutes species belonging to the dominant human colonic microbiota ('Ruminococcus bicirculans') reveals two chromosomes and a selective capacity to utilize plant glucans.</title>
        <authorList>
            <consortium name="NISC Comparative Sequencing Program"/>
            <person name="Wegmann U."/>
            <person name="Louis P."/>
            <person name="Goesmann A."/>
            <person name="Henrissat B."/>
            <person name="Duncan S.H."/>
            <person name="Flint H.J."/>
        </authorList>
    </citation>
    <scope>NUCLEOTIDE SEQUENCE</scope>
    <source>
        <strain evidence="7">CGMCC 4.5581</strain>
    </source>
</reference>
<feature type="transmembrane region" description="Helical" evidence="6">
    <location>
        <begin position="392"/>
        <end position="414"/>
    </location>
</feature>
<feature type="transmembrane region" description="Helical" evidence="6">
    <location>
        <begin position="249"/>
        <end position="269"/>
    </location>
</feature>
<organism evidence="8 9">
    <name type="scientific">Modestobacter marinus</name>
    <dbReference type="NCBI Taxonomy" id="477641"/>
    <lineage>
        <taxon>Bacteria</taxon>
        <taxon>Bacillati</taxon>
        <taxon>Actinomycetota</taxon>
        <taxon>Actinomycetes</taxon>
        <taxon>Geodermatophilales</taxon>
        <taxon>Geodermatophilaceae</taxon>
        <taxon>Modestobacter</taxon>
    </lineage>
</organism>
<evidence type="ECO:0000313" key="10">
    <source>
        <dbReference type="Proteomes" id="UP000648663"/>
    </source>
</evidence>
<evidence type="ECO:0000256" key="3">
    <source>
        <dbReference type="ARBA" id="ARBA00022692"/>
    </source>
</evidence>
<gene>
    <name evidence="8" type="ORF">FB380_000783</name>
    <name evidence="7" type="ORF">GCM10011589_18830</name>
</gene>
<feature type="transmembrane region" description="Helical" evidence="6">
    <location>
        <begin position="359"/>
        <end position="386"/>
    </location>
</feature>
<dbReference type="EMBL" id="JAAMPA010000001">
    <property type="protein sequence ID" value="NIH66337.1"/>
    <property type="molecule type" value="Genomic_DNA"/>
</dbReference>
<sequence>MSDSSIFRRAVLLSSVTSFLVPLVGLMTAPILAHALGVEGRGEMAAAVAPYSLIVAVATLGLPQALTFYLAKNPELTRRVLLSTTAVTLTLGAGCLAAMAWLVTPLSGGNSELAMLIMLASACALPALVVNLMRGAAAGRQMWGSVASEGVLNSSLRLIGLGGLALAGLLDVRLAVLVTVVGPAIAGIAYWKLLRRPTEAAPSDAVPMSRPNRVLLGYGARTWLGSVASMLTARLSQLLVTPLSDVGQLGLFVVAVTIADVPFLVTAGIRDAVFGVSSQTADPQRLAATSRVVTLAGLLGAGAIAATLPFWIRTVFGEEFGAAIPAALILLAAAVANMPGLIAGVGLGAWGRPGLRSWVLVATLVTNLIALLTLVPVAGAVGAALAGLLSGTVMSVLAVALTARVVGVPVHAFVFPRTADLRLLVAEVRRALGKLRRRRTTRSHS</sequence>
<evidence type="ECO:0000256" key="2">
    <source>
        <dbReference type="ARBA" id="ARBA00022475"/>
    </source>
</evidence>
<feature type="transmembrane region" description="Helical" evidence="6">
    <location>
        <begin position="324"/>
        <end position="347"/>
    </location>
</feature>
<keyword evidence="2" id="KW-1003">Cell membrane</keyword>
<keyword evidence="5 6" id="KW-0472">Membrane</keyword>
<evidence type="ECO:0000313" key="7">
    <source>
        <dbReference type="EMBL" id="GGL62844.1"/>
    </source>
</evidence>
<feature type="transmembrane region" description="Helical" evidence="6">
    <location>
        <begin position="113"/>
        <end position="133"/>
    </location>
</feature>
<evidence type="ECO:0000256" key="4">
    <source>
        <dbReference type="ARBA" id="ARBA00022989"/>
    </source>
</evidence>
<dbReference type="InterPro" id="IPR050833">
    <property type="entry name" value="Poly_Biosynth_Transport"/>
</dbReference>
<keyword evidence="10" id="KW-1185">Reference proteome</keyword>
<reference evidence="10" key="2">
    <citation type="journal article" date="2019" name="Int. J. Syst. Evol. Microbiol.">
        <title>The Global Catalogue of Microorganisms (GCM) 10K type strain sequencing project: providing services to taxonomists for standard genome sequencing and annotation.</title>
        <authorList>
            <consortium name="The Broad Institute Genomics Platform"/>
            <consortium name="The Broad Institute Genome Sequencing Center for Infectious Disease"/>
            <person name="Wu L."/>
            <person name="Ma J."/>
        </authorList>
    </citation>
    <scope>NUCLEOTIDE SEQUENCE [LARGE SCALE GENOMIC DNA]</scope>
    <source>
        <strain evidence="10">CGMCC 4.5581</strain>
    </source>
</reference>
<dbReference type="GO" id="GO:0005886">
    <property type="term" value="C:plasma membrane"/>
    <property type="evidence" value="ECO:0007669"/>
    <property type="project" value="UniProtKB-SubCell"/>
</dbReference>
<dbReference type="Proteomes" id="UP000552836">
    <property type="component" value="Unassembled WGS sequence"/>
</dbReference>
<dbReference type="Pfam" id="PF01943">
    <property type="entry name" value="Polysacc_synt"/>
    <property type="match status" value="1"/>
</dbReference>
<dbReference type="AlphaFoldDB" id="A0A846LFE8"/>
<dbReference type="InterPro" id="IPR006311">
    <property type="entry name" value="TAT_signal"/>
</dbReference>